<dbReference type="InterPro" id="IPR000924">
    <property type="entry name" value="Glu/Gln-tRNA-synth"/>
</dbReference>
<proteinExistence type="inferred from homology"/>
<dbReference type="Gene3D" id="3.40.50.620">
    <property type="entry name" value="HUPs"/>
    <property type="match status" value="1"/>
</dbReference>
<reference evidence="10" key="1">
    <citation type="journal article" date="2020" name="mSystems">
        <title>Genome- and Community-Level Interaction Insights into Carbon Utilization and Element Cycling Functions of Hydrothermarchaeota in Hydrothermal Sediment.</title>
        <authorList>
            <person name="Zhou Z."/>
            <person name="Liu Y."/>
            <person name="Xu W."/>
            <person name="Pan J."/>
            <person name="Luo Z.H."/>
            <person name="Li M."/>
        </authorList>
    </citation>
    <scope>NUCLEOTIDE SEQUENCE [LARGE SCALE GENOMIC DNA]</scope>
    <source>
        <strain evidence="10">SpSt-747</strain>
    </source>
</reference>
<dbReference type="GO" id="GO:0005524">
    <property type="term" value="F:ATP binding"/>
    <property type="evidence" value="ECO:0007669"/>
    <property type="project" value="UniProtKB-UniRule"/>
</dbReference>
<comment type="caution">
    <text evidence="7">Lacks conserved residue(s) required for the propagation of feature annotation.</text>
</comment>
<evidence type="ECO:0000256" key="5">
    <source>
        <dbReference type="ARBA" id="ARBA00022917"/>
    </source>
</evidence>
<evidence type="ECO:0000256" key="7">
    <source>
        <dbReference type="HAMAP-Rule" id="MF_00022"/>
    </source>
</evidence>
<dbReference type="PROSITE" id="PS00178">
    <property type="entry name" value="AA_TRNA_LIGASE_I"/>
    <property type="match status" value="1"/>
</dbReference>
<keyword evidence="4 7" id="KW-0067">ATP-binding</keyword>
<feature type="domain" description="Glutamyl/glutaminyl-tRNA synthetase class Ib catalytic" evidence="8">
    <location>
        <begin position="4"/>
        <end position="321"/>
    </location>
</feature>
<dbReference type="NCBIfam" id="TIGR00464">
    <property type="entry name" value="gltX_bact"/>
    <property type="match status" value="1"/>
</dbReference>
<keyword evidence="3 7" id="KW-0547">Nucleotide-binding</keyword>
<dbReference type="InterPro" id="IPR020751">
    <property type="entry name" value="aa-tRNA-synth_I_codon-bd_sub2"/>
</dbReference>
<name>A0A7V3YFM8_9BACT</name>
<feature type="domain" description="Aminoacyl-tRNA synthetase class I anticodon-binding" evidence="9">
    <location>
        <begin position="343"/>
        <end position="472"/>
    </location>
</feature>
<dbReference type="InterPro" id="IPR001412">
    <property type="entry name" value="aa-tRNA-synth_I_CS"/>
</dbReference>
<dbReference type="InterPro" id="IPR014729">
    <property type="entry name" value="Rossmann-like_a/b/a_fold"/>
</dbReference>
<feature type="binding site" evidence="7">
    <location>
        <position position="255"/>
    </location>
    <ligand>
        <name>ATP</name>
        <dbReference type="ChEBI" id="CHEBI:30616"/>
    </ligand>
</feature>
<dbReference type="InterPro" id="IPR045462">
    <property type="entry name" value="aa-tRNA-synth_I_cd-bd"/>
</dbReference>
<comment type="catalytic activity">
    <reaction evidence="7">
        <text>tRNA(Glu) + L-glutamate + ATP = L-glutamyl-tRNA(Glu) + AMP + diphosphate</text>
        <dbReference type="Rhea" id="RHEA:23540"/>
        <dbReference type="Rhea" id="RHEA-COMP:9663"/>
        <dbReference type="Rhea" id="RHEA-COMP:9680"/>
        <dbReference type="ChEBI" id="CHEBI:29985"/>
        <dbReference type="ChEBI" id="CHEBI:30616"/>
        <dbReference type="ChEBI" id="CHEBI:33019"/>
        <dbReference type="ChEBI" id="CHEBI:78442"/>
        <dbReference type="ChEBI" id="CHEBI:78520"/>
        <dbReference type="ChEBI" id="CHEBI:456215"/>
        <dbReference type="EC" id="6.1.1.17"/>
    </reaction>
</comment>
<dbReference type="SUPFAM" id="SSF52374">
    <property type="entry name" value="Nucleotidylyl transferase"/>
    <property type="match status" value="1"/>
</dbReference>
<comment type="caution">
    <text evidence="10">The sequence shown here is derived from an EMBL/GenBank/DDBJ whole genome shotgun (WGS) entry which is preliminary data.</text>
</comment>
<feature type="short sequence motif" description="'KMSKS' region" evidence="7">
    <location>
        <begin position="252"/>
        <end position="256"/>
    </location>
</feature>
<dbReference type="FunFam" id="3.40.50.620:FF:000045">
    <property type="entry name" value="Glutamate--tRNA ligase, mitochondrial"/>
    <property type="match status" value="1"/>
</dbReference>
<evidence type="ECO:0000256" key="4">
    <source>
        <dbReference type="ARBA" id="ARBA00022840"/>
    </source>
</evidence>
<keyword evidence="6 7" id="KW-0030">Aminoacyl-tRNA synthetase</keyword>
<keyword evidence="2 7" id="KW-0436">Ligase</keyword>
<dbReference type="Pfam" id="PF00749">
    <property type="entry name" value="tRNA-synt_1c"/>
    <property type="match status" value="1"/>
</dbReference>
<sequence length="491" mass="56377">MEEKVRTRFAPSPTGFLHLGGARTAIFNWAFARKTKGTFVLRIEDTDPLRSREEFVQAICEDLAWLGVDWDEGPDKGGPFGPYRQSERGAIYEEFLRKLQREGYVYPCYCTAEELEKEREEALEEGRPPRYSRRCLFLTPEERRALEREGRKPSWRFRVPPGRTVTVEDLVRGRVSFTTDTLTDVILVRSDGLPTYNFACVVDDALMRITHVLRGEEHLPNTPYQVLLYEALGFSPPLFAHVPIILSPDGAKLSKRYGDVSLRFFREEGFLEEALFNYLLTLGHSFPGEKEIFPREELVALFDLRRIGKSNAVFDIARLTWMNRVYLRELPLGVLRERVRAFAGAMWEAWEKTLGEERLLRLLALFQEEASTLKDLVRSLSLALGKTKAPAGENEALLPALSLVLSRIPEDAFADETRLREELRRAQKASGIPPRMFYRTLRVLLIGREEGPELHRLLWALGKRRVLESIEKFTQRVGSGHGDSTLQYSDP</sequence>
<dbReference type="Gene3D" id="1.10.10.350">
    <property type="match status" value="1"/>
</dbReference>
<organism evidence="10">
    <name type="scientific">Candidatus Caldatribacterium californiense</name>
    <dbReference type="NCBI Taxonomy" id="1454726"/>
    <lineage>
        <taxon>Bacteria</taxon>
        <taxon>Pseudomonadati</taxon>
        <taxon>Atribacterota</taxon>
        <taxon>Atribacteria</taxon>
        <taxon>Atribacterales</taxon>
        <taxon>Candidatus Caldatribacteriaceae</taxon>
        <taxon>Candidatus Caldatribacterium</taxon>
    </lineage>
</organism>
<dbReference type="InterPro" id="IPR049940">
    <property type="entry name" value="GluQ/Sye"/>
</dbReference>
<dbReference type="GO" id="GO:0004818">
    <property type="term" value="F:glutamate-tRNA ligase activity"/>
    <property type="evidence" value="ECO:0007669"/>
    <property type="project" value="UniProtKB-UniRule"/>
</dbReference>
<dbReference type="InterPro" id="IPR020058">
    <property type="entry name" value="Glu/Gln-tRNA-synth_Ib_cat-dom"/>
</dbReference>
<dbReference type="EC" id="6.1.1.17" evidence="7"/>
<comment type="similarity">
    <text evidence="1 7">Belongs to the class-I aminoacyl-tRNA synthetase family. Glutamate--tRNA ligase type 1 subfamily.</text>
</comment>
<dbReference type="GO" id="GO:0005829">
    <property type="term" value="C:cytosol"/>
    <property type="evidence" value="ECO:0007669"/>
    <property type="project" value="TreeGrafter"/>
</dbReference>
<evidence type="ECO:0000256" key="3">
    <source>
        <dbReference type="ARBA" id="ARBA00022741"/>
    </source>
</evidence>
<dbReference type="PRINTS" id="PR00987">
    <property type="entry name" value="TRNASYNTHGLU"/>
</dbReference>
<keyword evidence="7" id="KW-0963">Cytoplasm</keyword>
<dbReference type="Pfam" id="PF19269">
    <property type="entry name" value="Anticodon_2"/>
    <property type="match status" value="1"/>
</dbReference>
<dbReference type="EMBL" id="DTFV01000042">
    <property type="protein sequence ID" value="HGI30227.1"/>
    <property type="molecule type" value="Genomic_DNA"/>
</dbReference>
<dbReference type="AlphaFoldDB" id="A0A7V3YFM8"/>
<accession>A0A7V3YFM8</accession>
<dbReference type="GO" id="GO:0000049">
    <property type="term" value="F:tRNA binding"/>
    <property type="evidence" value="ECO:0007669"/>
    <property type="project" value="InterPro"/>
</dbReference>
<evidence type="ECO:0000313" key="10">
    <source>
        <dbReference type="EMBL" id="HGI30227.1"/>
    </source>
</evidence>
<dbReference type="GO" id="GO:0006424">
    <property type="term" value="P:glutamyl-tRNA aminoacylation"/>
    <property type="evidence" value="ECO:0007669"/>
    <property type="project" value="UniProtKB-UniRule"/>
</dbReference>
<comment type="function">
    <text evidence="7">Catalyzes the attachment of glutamate to tRNA(Glu) in a two-step reaction: glutamate is first activated by ATP to form Glu-AMP and then transferred to the acceptor end of tRNA(Glu).</text>
</comment>
<protein>
    <recommendedName>
        <fullName evidence="7">Glutamate--tRNA ligase</fullName>
        <ecNumber evidence="7">6.1.1.17</ecNumber>
    </recommendedName>
    <alternativeName>
        <fullName evidence="7">Glutamyl-tRNA synthetase</fullName>
        <shortName evidence="7">GluRS</shortName>
    </alternativeName>
</protein>
<evidence type="ECO:0000259" key="9">
    <source>
        <dbReference type="Pfam" id="PF19269"/>
    </source>
</evidence>
<comment type="subunit">
    <text evidence="7">Monomer.</text>
</comment>
<evidence type="ECO:0000256" key="6">
    <source>
        <dbReference type="ARBA" id="ARBA00023146"/>
    </source>
</evidence>
<dbReference type="PANTHER" id="PTHR43311:SF2">
    <property type="entry name" value="GLUTAMATE--TRNA LIGASE, MITOCHONDRIAL-RELATED"/>
    <property type="match status" value="1"/>
</dbReference>
<gene>
    <name evidence="7" type="primary">gltX</name>
    <name evidence="10" type="ORF">ENV30_02775</name>
</gene>
<evidence type="ECO:0000256" key="1">
    <source>
        <dbReference type="ARBA" id="ARBA00007894"/>
    </source>
</evidence>
<dbReference type="NCBIfam" id="NF004315">
    <property type="entry name" value="PRK05710.1-4"/>
    <property type="match status" value="1"/>
</dbReference>
<dbReference type="SUPFAM" id="SSF48163">
    <property type="entry name" value="An anticodon-binding domain of class I aminoacyl-tRNA synthetases"/>
    <property type="match status" value="1"/>
</dbReference>
<evidence type="ECO:0000256" key="2">
    <source>
        <dbReference type="ARBA" id="ARBA00022598"/>
    </source>
</evidence>
<dbReference type="InterPro" id="IPR004527">
    <property type="entry name" value="Glu-tRNA-ligase_bac/mito"/>
</dbReference>
<keyword evidence="5 7" id="KW-0648">Protein biosynthesis</keyword>
<dbReference type="PANTHER" id="PTHR43311">
    <property type="entry name" value="GLUTAMATE--TRNA LIGASE"/>
    <property type="match status" value="1"/>
</dbReference>
<feature type="short sequence motif" description="'HIGH' region" evidence="7">
    <location>
        <begin position="11"/>
        <end position="21"/>
    </location>
</feature>
<evidence type="ECO:0000259" key="8">
    <source>
        <dbReference type="Pfam" id="PF00749"/>
    </source>
</evidence>
<dbReference type="InterPro" id="IPR033910">
    <property type="entry name" value="GluRS_core"/>
</dbReference>
<dbReference type="CDD" id="cd00808">
    <property type="entry name" value="GluRS_core"/>
    <property type="match status" value="1"/>
</dbReference>
<dbReference type="GO" id="GO:0008270">
    <property type="term" value="F:zinc ion binding"/>
    <property type="evidence" value="ECO:0007669"/>
    <property type="project" value="InterPro"/>
</dbReference>
<dbReference type="HAMAP" id="MF_00022">
    <property type="entry name" value="Glu_tRNA_synth_type1"/>
    <property type="match status" value="1"/>
</dbReference>
<comment type="subcellular location">
    <subcellularLocation>
        <location evidence="7">Cytoplasm</location>
    </subcellularLocation>
</comment>
<dbReference type="InterPro" id="IPR008925">
    <property type="entry name" value="aa_tRNA-synth_I_cd-bd_sf"/>
</dbReference>